<evidence type="ECO:0000313" key="2">
    <source>
        <dbReference type="EMBL" id="KAG2373866.1"/>
    </source>
</evidence>
<feature type="region of interest" description="Disordered" evidence="1">
    <location>
        <begin position="1"/>
        <end position="64"/>
    </location>
</feature>
<dbReference type="GeneID" id="68104205"/>
<reference evidence="2 3" key="1">
    <citation type="journal article" date="2018" name="BMC Genomics">
        <title>The genome of Naegleria lovaniensis, the basis for a comparative approach to unravel pathogenicity factors of the human pathogenic amoeba N. fowleri.</title>
        <authorList>
            <person name="Liechti N."/>
            <person name="Schurch N."/>
            <person name="Bruggmann R."/>
            <person name="Wittwer M."/>
        </authorList>
    </citation>
    <scope>NUCLEOTIDE SEQUENCE [LARGE SCALE GENOMIC DNA]</scope>
    <source>
        <strain evidence="2 3">ATCC 30569</strain>
    </source>
</reference>
<sequence>MSSNLGPTAIPTDPEDTPQRTIDPSEKRKKGSTSNNFLNDHDDIQENRKKKLKQDSWPEETLVSSSLMSNSSTWLEVTGSTSNSEQQLHDPQSVVLRISAFDEWTAHQIASLLCMPMSKGGASLEVPDIQLLYCNGFNGACINNILLDIKRDMSIAHKNMMEDFPQVSSRVCRTIINWVICTLKERLVNLWTETDVKSKLCQPKSKGGIDLSMDQVQMLYEEKLDGTSLSMIMKLLQVYNNLSSVDIMKQVLKKDINSSTCTAVLNWVNDNLLEKDKIQVVLQNVELLSRGIDDHNDDSWLQNQILSLNMASQLEMVNRVEKIYHEALMKITKHLDQKLFDLSAILAYKPTSLHVGTIESSIPPYVSHLCKNKMLPVSRIDNKYTFRKHYLPYIPSLQITTSQEQFLSVENKEAYIILSPSGIGKTSLLIRTLSKYPGLLLTGTASYEGGSRQTTDAAVQQLMALVNGQSRTTSFGCVRQVIQLLLISKLLHVICLIEEAQKNNDVLKPFGWKILPYLAFNQSNGNTTQTCRIFVELSQVYQYTTNLPQLREITRKLIQFVKQMIFTNFSDQLPITHVWNKSNDLPFLICVDEANILEETCIHKYLSCRGNERGVLSVMAGEIESLKNDNISSFYAGTNVSIDISQIVQSNLMKTEAKSIVHFITQFEYLNKTKFINYLTQHITVDPAMENEINNLSNSFFPIRIRQAALFLENYLNRVLNKEKIAIADCFSLGMESARMEIERNVNNFFTAIPVKHREAYINAFSGSLFQYIIHHMYHDILGYYFVERNQYSARNLLVSGLTCPTNEAMTEFEAKDALGFQTAQLILRRFNAHERIQPYELAKQLLDITHTREKTEVVVGLHLLSCDGKQLDELFSNLPNTMDGSTIFHCTKLLSPNSYKQYCIEKWNETKVLSGEELFISHIRDKQWDFLNGIAFMPSHYFHPDIIVFFKGKSGEIINFNISVKMLSGKEMKQDKGYKSTITKLMFLNNYKQVDLSTIQNLKTAKFSSSVELLNFLNGSNKKDKKNIHFPENSFWSASFGQIMESLDAVKTVSVLIHLHNKKDINLRRKDYQDCLYVDQSSAEQFFGKALAEGFKQFLTKVEQDESRM</sequence>
<evidence type="ECO:0000313" key="3">
    <source>
        <dbReference type="Proteomes" id="UP000816034"/>
    </source>
</evidence>
<organism evidence="2 3">
    <name type="scientific">Naegleria lovaniensis</name>
    <name type="common">Amoeba</name>
    <dbReference type="NCBI Taxonomy" id="51637"/>
    <lineage>
        <taxon>Eukaryota</taxon>
        <taxon>Discoba</taxon>
        <taxon>Heterolobosea</taxon>
        <taxon>Tetramitia</taxon>
        <taxon>Eutetramitia</taxon>
        <taxon>Vahlkampfiidae</taxon>
        <taxon>Naegleria</taxon>
    </lineage>
</organism>
<proteinExistence type="predicted"/>
<dbReference type="EMBL" id="PYSW02000050">
    <property type="protein sequence ID" value="KAG2373866.1"/>
    <property type="molecule type" value="Genomic_DNA"/>
</dbReference>
<gene>
    <name evidence="2" type="ORF">C9374_011751</name>
</gene>
<dbReference type="Proteomes" id="UP000816034">
    <property type="component" value="Unassembled WGS sequence"/>
</dbReference>
<dbReference type="AlphaFoldDB" id="A0AA88KF85"/>
<name>A0AA88KF85_NAELO</name>
<keyword evidence="3" id="KW-1185">Reference proteome</keyword>
<comment type="caution">
    <text evidence="2">The sequence shown here is derived from an EMBL/GenBank/DDBJ whole genome shotgun (WGS) entry which is preliminary data.</text>
</comment>
<evidence type="ECO:0000256" key="1">
    <source>
        <dbReference type="SAM" id="MobiDB-lite"/>
    </source>
</evidence>
<dbReference type="RefSeq" id="XP_044543040.1">
    <property type="nucleotide sequence ID" value="XM_044687441.1"/>
</dbReference>
<accession>A0AA88KF85</accession>
<protein>
    <submittedName>
        <fullName evidence="2">Uncharacterized protein</fullName>
    </submittedName>
</protein>